<evidence type="ECO:0000313" key="3">
    <source>
        <dbReference type="Proteomes" id="UP000054279"/>
    </source>
</evidence>
<keyword evidence="3" id="KW-1185">Reference proteome</keyword>
<accession>A0A0C9U810</accession>
<evidence type="ECO:0000313" key="2">
    <source>
        <dbReference type="EMBL" id="KIJ30514.1"/>
    </source>
</evidence>
<dbReference type="PANTHER" id="PTHR43662:SF3">
    <property type="entry name" value="DOMAIN PROTEIN, PUTATIVE (AFU_ORTHOLOGUE AFUA_6G11970)-RELATED"/>
    <property type="match status" value="1"/>
</dbReference>
<dbReference type="HOGENOM" id="CLU_014722_2_1_1"/>
<name>A0A0C9U810_SPHS4</name>
<dbReference type="Pfam" id="PF09362">
    <property type="entry name" value="DUF1996"/>
    <property type="match status" value="1"/>
</dbReference>
<dbReference type="Proteomes" id="UP000054279">
    <property type="component" value="Unassembled WGS sequence"/>
</dbReference>
<sequence length="279" mass="30429">MYFHNSVNGTFEEVPNGGLLVYYLQRGNADRINGGPGLTAFPPGFRMITGDPKRRSLQFPWGMANQDQLRQRAIEWVCLTTGGAQLSDNFDSGAGFPSTDCIGGFNARLQMPNCWDGVNLDSPDHISHTAFMSTLDNGVCPPDHPVALMTILFEVTWDVHSFVTSGKWNPNTQPWPFVYANGDPTGYGWHGDFYNGWPDGLLQVAIDQCNTPSNSDQMNGVTEACPLLTVLPVDQVTECKRASVVNEPVSGILTKLPGCNPIQRGPQNATLYSASNCPT</sequence>
<protein>
    <recommendedName>
        <fullName evidence="1">DUF1996 domain-containing protein</fullName>
    </recommendedName>
</protein>
<gene>
    <name evidence="2" type="ORF">M422DRAFT_234799</name>
</gene>
<feature type="domain" description="DUF1996" evidence="1">
    <location>
        <begin position="1"/>
        <end position="197"/>
    </location>
</feature>
<reference evidence="2 3" key="1">
    <citation type="submission" date="2014-06" db="EMBL/GenBank/DDBJ databases">
        <title>Evolutionary Origins and Diversification of the Mycorrhizal Mutualists.</title>
        <authorList>
            <consortium name="DOE Joint Genome Institute"/>
            <consortium name="Mycorrhizal Genomics Consortium"/>
            <person name="Kohler A."/>
            <person name="Kuo A."/>
            <person name="Nagy L.G."/>
            <person name="Floudas D."/>
            <person name="Copeland A."/>
            <person name="Barry K.W."/>
            <person name="Cichocki N."/>
            <person name="Veneault-Fourrey C."/>
            <person name="LaButti K."/>
            <person name="Lindquist E.A."/>
            <person name="Lipzen A."/>
            <person name="Lundell T."/>
            <person name="Morin E."/>
            <person name="Murat C."/>
            <person name="Riley R."/>
            <person name="Ohm R."/>
            <person name="Sun H."/>
            <person name="Tunlid A."/>
            <person name="Henrissat B."/>
            <person name="Grigoriev I.V."/>
            <person name="Hibbett D.S."/>
            <person name="Martin F."/>
        </authorList>
    </citation>
    <scope>NUCLEOTIDE SEQUENCE [LARGE SCALE GENOMIC DNA]</scope>
    <source>
        <strain evidence="2 3">SS14</strain>
    </source>
</reference>
<evidence type="ECO:0000259" key="1">
    <source>
        <dbReference type="Pfam" id="PF09362"/>
    </source>
</evidence>
<dbReference type="PANTHER" id="PTHR43662">
    <property type="match status" value="1"/>
</dbReference>
<dbReference type="AlphaFoldDB" id="A0A0C9U810"/>
<dbReference type="EMBL" id="KN837260">
    <property type="protein sequence ID" value="KIJ30514.1"/>
    <property type="molecule type" value="Genomic_DNA"/>
</dbReference>
<dbReference type="InterPro" id="IPR018535">
    <property type="entry name" value="DUF1996"/>
</dbReference>
<dbReference type="OrthoDB" id="74764at2759"/>
<proteinExistence type="predicted"/>
<organism evidence="2 3">
    <name type="scientific">Sphaerobolus stellatus (strain SS14)</name>
    <dbReference type="NCBI Taxonomy" id="990650"/>
    <lineage>
        <taxon>Eukaryota</taxon>
        <taxon>Fungi</taxon>
        <taxon>Dikarya</taxon>
        <taxon>Basidiomycota</taxon>
        <taxon>Agaricomycotina</taxon>
        <taxon>Agaricomycetes</taxon>
        <taxon>Phallomycetidae</taxon>
        <taxon>Geastrales</taxon>
        <taxon>Sphaerobolaceae</taxon>
        <taxon>Sphaerobolus</taxon>
    </lineage>
</organism>